<dbReference type="Pfam" id="PF09803">
    <property type="entry name" value="Pet100"/>
    <property type="match status" value="1"/>
</dbReference>
<accession>A0ABP0Z9H7</accession>
<dbReference type="EMBL" id="OZ021743">
    <property type="protein sequence ID" value="CAK9329139.1"/>
    <property type="molecule type" value="Genomic_DNA"/>
</dbReference>
<dbReference type="PANTHER" id="PTHR35700">
    <property type="entry name" value="OS07G0181800 PROTEIN"/>
    <property type="match status" value="1"/>
</dbReference>
<name>A0ABP0Z9H7_9ROSI</name>
<evidence type="ECO:0000256" key="2">
    <source>
        <dbReference type="SAM" id="Phobius"/>
    </source>
</evidence>
<keyword evidence="2" id="KW-0472">Membrane</keyword>
<keyword evidence="2" id="KW-1133">Transmembrane helix</keyword>
<keyword evidence="4" id="KW-1185">Reference proteome</keyword>
<dbReference type="Proteomes" id="UP001642487">
    <property type="component" value="Chromosome 9"/>
</dbReference>
<organism evidence="3 4">
    <name type="scientific">Citrullus colocynthis</name>
    <name type="common">colocynth</name>
    <dbReference type="NCBI Taxonomy" id="252529"/>
    <lineage>
        <taxon>Eukaryota</taxon>
        <taxon>Viridiplantae</taxon>
        <taxon>Streptophyta</taxon>
        <taxon>Embryophyta</taxon>
        <taxon>Tracheophyta</taxon>
        <taxon>Spermatophyta</taxon>
        <taxon>Magnoliopsida</taxon>
        <taxon>eudicotyledons</taxon>
        <taxon>Gunneridae</taxon>
        <taxon>Pentapetalae</taxon>
        <taxon>rosids</taxon>
        <taxon>fabids</taxon>
        <taxon>Cucurbitales</taxon>
        <taxon>Cucurbitaceae</taxon>
        <taxon>Benincaseae</taxon>
        <taxon>Citrullus</taxon>
    </lineage>
</organism>
<reference evidence="3 4" key="1">
    <citation type="submission" date="2024-03" db="EMBL/GenBank/DDBJ databases">
        <authorList>
            <person name="Gkanogiannis A."/>
            <person name="Becerra Lopez-Lavalle L."/>
        </authorList>
    </citation>
    <scope>NUCLEOTIDE SEQUENCE [LARGE SCALE GENOMIC DNA]</scope>
</reference>
<feature type="transmembrane region" description="Helical" evidence="2">
    <location>
        <begin position="62"/>
        <end position="80"/>
    </location>
</feature>
<evidence type="ECO:0000256" key="1">
    <source>
        <dbReference type="SAM" id="MobiDB-lite"/>
    </source>
</evidence>
<dbReference type="PANTHER" id="PTHR35700:SF3">
    <property type="entry name" value="GENOME ASSEMBLY, CHROMOSOME: A08"/>
    <property type="match status" value="1"/>
</dbReference>
<gene>
    <name evidence="3" type="ORF">CITCOLO1_LOCUS21576</name>
</gene>
<evidence type="ECO:0000313" key="3">
    <source>
        <dbReference type="EMBL" id="CAK9329139.1"/>
    </source>
</evidence>
<feature type="region of interest" description="Disordered" evidence="1">
    <location>
        <begin position="99"/>
        <end position="124"/>
    </location>
</feature>
<evidence type="ECO:0000313" key="4">
    <source>
        <dbReference type="Proteomes" id="UP001642487"/>
    </source>
</evidence>
<feature type="compositionally biased region" description="Basic and acidic residues" evidence="1">
    <location>
        <begin position="106"/>
        <end position="124"/>
    </location>
</feature>
<protein>
    <submittedName>
        <fullName evidence="3">Uncharacterized protein</fullName>
    </submittedName>
</protein>
<proteinExistence type="predicted"/>
<keyword evidence="2" id="KW-0812">Transmembrane</keyword>
<sequence>MAAVGCQWIDDVANNSHDLSNLAAVEMPRGNTFTYLGNDILGFTISADKMSSVGTSKGILEIAKFGIYVTIPIVLMYTFANNSKNLQRFMGKSYIVYPPEGPRPPSPEEVREMARELARKNNIR</sequence>
<dbReference type="InterPro" id="IPR018625">
    <property type="entry name" value="Pet100"/>
</dbReference>